<feature type="domain" description="HTH luxR-type" evidence="1">
    <location>
        <begin position="190"/>
        <end position="255"/>
    </location>
</feature>
<dbReference type="Proteomes" id="UP000319094">
    <property type="component" value="Unassembled WGS sequence"/>
</dbReference>
<dbReference type="PROSITE" id="PS50043">
    <property type="entry name" value="HTH_LUXR_2"/>
    <property type="match status" value="1"/>
</dbReference>
<dbReference type="SUPFAM" id="SSF46894">
    <property type="entry name" value="C-terminal effector domain of the bipartite response regulators"/>
    <property type="match status" value="1"/>
</dbReference>
<organism evidence="2 3">
    <name type="scientific">Leucobacter komagatae</name>
    <dbReference type="NCBI Taxonomy" id="55969"/>
    <lineage>
        <taxon>Bacteria</taxon>
        <taxon>Bacillati</taxon>
        <taxon>Actinomycetota</taxon>
        <taxon>Actinomycetes</taxon>
        <taxon>Micrococcales</taxon>
        <taxon>Microbacteriaceae</taxon>
        <taxon>Leucobacter</taxon>
    </lineage>
</organism>
<dbReference type="GO" id="GO:0006355">
    <property type="term" value="P:regulation of DNA-templated transcription"/>
    <property type="evidence" value="ECO:0007669"/>
    <property type="project" value="InterPro"/>
</dbReference>
<proteinExistence type="predicted"/>
<name>A0A542Y704_9MICO</name>
<dbReference type="InterPro" id="IPR000792">
    <property type="entry name" value="Tscrpt_reg_LuxR_C"/>
</dbReference>
<dbReference type="Gene3D" id="1.10.10.10">
    <property type="entry name" value="Winged helix-like DNA-binding domain superfamily/Winged helix DNA-binding domain"/>
    <property type="match status" value="1"/>
</dbReference>
<dbReference type="InterPro" id="IPR016032">
    <property type="entry name" value="Sig_transdc_resp-reg_C-effctor"/>
</dbReference>
<dbReference type="SMART" id="SM00421">
    <property type="entry name" value="HTH_LUXR"/>
    <property type="match status" value="1"/>
</dbReference>
<comment type="caution">
    <text evidence="2">The sequence shown here is derived from an EMBL/GenBank/DDBJ whole genome shotgun (WGS) entry which is preliminary data.</text>
</comment>
<evidence type="ECO:0000313" key="3">
    <source>
        <dbReference type="Proteomes" id="UP000319094"/>
    </source>
</evidence>
<evidence type="ECO:0000259" key="1">
    <source>
        <dbReference type="PROSITE" id="PS50043"/>
    </source>
</evidence>
<dbReference type="AlphaFoldDB" id="A0A542Y704"/>
<dbReference type="EMBL" id="VFON01000001">
    <property type="protein sequence ID" value="TQL43777.1"/>
    <property type="molecule type" value="Genomic_DNA"/>
</dbReference>
<evidence type="ECO:0000313" key="2">
    <source>
        <dbReference type="EMBL" id="TQL43777.1"/>
    </source>
</evidence>
<protein>
    <submittedName>
        <fullName evidence="2">Regulatory LuxR family protein</fullName>
    </submittedName>
</protein>
<dbReference type="Pfam" id="PF00196">
    <property type="entry name" value="GerE"/>
    <property type="match status" value="1"/>
</dbReference>
<accession>A0A542Y704</accession>
<dbReference type="InterPro" id="IPR036388">
    <property type="entry name" value="WH-like_DNA-bd_sf"/>
</dbReference>
<gene>
    <name evidence="2" type="ORF">FB468_1812</name>
</gene>
<dbReference type="GO" id="GO:0003677">
    <property type="term" value="F:DNA binding"/>
    <property type="evidence" value="ECO:0007669"/>
    <property type="project" value="InterPro"/>
</dbReference>
<sequence length="259" mass="27724">MEAGAHPWWRDAALGAPEGQRTVNVAQLTSRLEALLREASEAPGPRDENPLTLGSEVRSSAELRTLFVALGAQAKQTLDVLGAAPAAAFAHWDALPPLRAASPVRVRRVLSPTEDGTPSEDALRFSELASMHLVVRDGAEALLAVPTSAENAESDAVLAIHATHPALVDYLMVVFESAWAHALPQAHALPGRLGDGFSHEELELLDQLLLGLTDSSIARALGVSVRTVQRRAQALQRRLGVSRRFQLGMRVGLDGFPAR</sequence>
<keyword evidence="3" id="KW-1185">Reference proteome</keyword>
<reference evidence="2 3" key="1">
    <citation type="submission" date="2019-06" db="EMBL/GenBank/DDBJ databases">
        <title>Sequencing the genomes of 1000 actinobacteria strains.</title>
        <authorList>
            <person name="Klenk H.-P."/>
        </authorList>
    </citation>
    <scope>NUCLEOTIDE SEQUENCE [LARGE SCALE GENOMIC DNA]</scope>
    <source>
        <strain evidence="2 3">DSM 8803</strain>
    </source>
</reference>